<dbReference type="HOGENOM" id="CLU_2142427_0_0_7"/>
<name>V8C6C9_9HELI</name>
<proteinExistence type="predicted"/>
<protein>
    <submittedName>
        <fullName evidence="2">Uncharacterized protein</fullName>
    </submittedName>
</protein>
<evidence type="ECO:0000256" key="1">
    <source>
        <dbReference type="SAM" id="MobiDB-lite"/>
    </source>
</evidence>
<dbReference type="AlphaFoldDB" id="V8C6C9"/>
<feature type="region of interest" description="Disordered" evidence="1">
    <location>
        <begin position="44"/>
        <end position="64"/>
    </location>
</feature>
<gene>
    <name evidence="2" type="ORF">HMPREF2086_01725</name>
</gene>
<comment type="caution">
    <text evidence="2">The sequence shown here is derived from an EMBL/GenBank/DDBJ whole genome shotgun (WGS) entry which is preliminary data.</text>
</comment>
<dbReference type="EMBL" id="AZJI01000007">
    <property type="protein sequence ID" value="ETD22924.1"/>
    <property type="molecule type" value="Genomic_DNA"/>
</dbReference>
<reference evidence="2 3" key="1">
    <citation type="journal article" date="2014" name="Genome Announc.">
        <title>Draft genome sequences of six enterohepatic helicobacter species isolated from humans and one from rhesus macaques.</title>
        <authorList>
            <person name="Shen Z."/>
            <person name="Sheh A."/>
            <person name="Young S.K."/>
            <person name="Abouelliel A."/>
            <person name="Ward D.V."/>
            <person name="Earl A.M."/>
            <person name="Fox J.G."/>
        </authorList>
    </citation>
    <scope>NUCLEOTIDE SEQUENCE [LARGE SCALE GENOMIC DNA]</scope>
    <source>
        <strain evidence="2 3">MIT 99-5501</strain>
    </source>
</reference>
<evidence type="ECO:0000313" key="2">
    <source>
        <dbReference type="EMBL" id="ETD22924.1"/>
    </source>
</evidence>
<dbReference type="OrthoDB" id="7283415at2"/>
<organism evidence="2 3">
    <name type="scientific">Helicobacter macacae MIT 99-5501</name>
    <dbReference type="NCBI Taxonomy" id="1357400"/>
    <lineage>
        <taxon>Bacteria</taxon>
        <taxon>Pseudomonadati</taxon>
        <taxon>Campylobacterota</taxon>
        <taxon>Epsilonproteobacteria</taxon>
        <taxon>Campylobacterales</taxon>
        <taxon>Helicobacteraceae</taxon>
        <taxon>Helicobacter</taxon>
    </lineage>
</organism>
<dbReference type="Proteomes" id="UP000018731">
    <property type="component" value="Unassembled WGS sequence"/>
</dbReference>
<sequence length="116" mass="13351">MNDLHGTIVPFLKESKDYKPTLLYESTYFLIASGEDKDYPNRRSIGVRWRKSRNESDSKPNPLGFPLTRGTIKCWFIMPEDLALCLLNHIKDSSECVNKDETNKAIQELTKTIKGE</sequence>
<dbReference type="PATRIC" id="fig|1357400.3.peg.2311"/>
<dbReference type="RefSeq" id="WP_023928503.1">
    <property type="nucleotide sequence ID" value="NZ_KI669455.1"/>
</dbReference>
<keyword evidence="3" id="KW-1185">Reference proteome</keyword>
<evidence type="ECO:0000313" key="3">
    <source>
        <dbReference type="Proteomes" id="UP000018731"/>
    </source>
</evidence>
<accession>V8C6C9</accession>